<dbReference type="HOGENOM" id="CLU_059365_1_0_0"/>
<evidence type="ECO:0000313" key="3">
    <source>
        <dbReference type="EMBL" id="EAU54468.1"/>
    </source>
</evidence>
<organism evidence="3 4">
    <name type="scientific">Mariprofundus ferrooxydans PV-1</name>
    <dbReference type="NCBI Taxonomy" id="314345"/>
    <lineage>
        <taxon>Bacteria</taxon>
        <taxon>Pseudomonadati</taxon>
        <taxon>Pseudomonadota</taxon>
        <taxon>Candidatius Mariprofundia</taxon>
        <taxon>Mariprofundales</taxon>
        <taxon>Mariprofundaceae</taxon>
        <taxon>Mariprofundus</taxon>
    </lineage>
</organism>
<evidence type="ECO:0000256" key="1">
    <source>
        <dbReference type="ARBA" id="ARBA00022723"/>
    </source>
</evidence>
<gene>
    <name evidence="3" type="ORF">SPV1_08621</name>
</gene>
<keyword evidence="1" id="KW-0479">Metal-binding</keyword>
<dbReference type="Pfam" id="PF18073">
    <property type="entry name" value="Zn_ribbon_LapB"/>
    <property type="match status" value="1"/>
</dbReference>
<feature type="domain" description="LapB rubredoxin metal binding" evidence="2">
    <location>
        <begin position="347"/>
        <end position="374"/>
    </location>
</feature>
<dbReference type="eggNOG" id="COG2956">
    <property type="taxonomic scope" value="Bacteria"/>
</dbReference>
<comment type="caution">
    <text evidence="3">The sequence shown here is derived from an EMBL/GenBank/DDBJ whole genome shotgun (WGS) entry which is preliminary data.</text>
</comment>
<proteinExistence type="predicted"/>
<reference evidence="3 4" key="1">
    <citation type="submission" date="2006-09" db="EMBL/GenBank/DDBJ databases">
        <authorList>
            <person name="Emerson D."/>
            <person name="Ferriera S."/>
            <person name="Johnson J."/>
            <person name="Kravitz S."/>
            <person name="Halpern A."/>
            <person name="Remington K."/>
            <person name="Beeson K."/>
            <person name="Tran B."/>
            <person name="Rogers Y.-H."/>
            <person name="Friedman R."/>
            <person name="Venter J.C."/>
        </authorList>
    </citation>
    <scope>NUCLEOTIDE SEQUENCE [LARGE SCALE GENOMIC DNA]</scope>
    <source>
        <strain evidence="3 4">PV-1</strain>
    </source>
</reference>
<dbReference type="AlphaFoldDB" id="Q0EYT9"/>
<name>Q0EYT9_9PROT</name>
<dbReference type="InParanoid" id="Q0EYT9"/>
<dbReference type="STRING" id="314344.AL013_03425"/>
<dbReference type="GO" id="GO:0046872">
    <property type="term" value="F:metal ion binding"/>
    <property type="evidence" value="ECO:0007669"/>
    <property type="project" value="UniProtKB-KW"/>
</dbReference>
<dbReference type="InterPro" id="IPR011990">
    <property type="entry name" value="TPR-like_helical_dom_sf"/>
</dbReference>
<sequence>MNTLFLAITAIVLVLLLALVLRPLQEDDEPRQEEEDKRISPLLRGINYLLSDEPDRALQEMVQVARLRSEAADVYMALGEMFRSRGEIGRAVRIHQNLLARPDLAKSIHLQAHMALARDFQTGGLLDRALIQYGKALEIQSDHAGALEASLRIREQSSEWQLAEELLSRLERVRNESYSSHRAYLFSEMARQCLSQESRDEAATYAARAIELDPACAPARMVAIELAMAAAETDKAVTEIQALRSHANEHFSLVIPQLLAHSDFYDNRGRELLAEMWRQQPDAELALSWLEALARERSADDAKVLYHDLGFVPATLRESLRLQAVLGDEGDAHARFSRQWRKRAKNYVCEQCGVEVIDVRWQCPQCHSWGSLHPKSEEKI</sequence>
<dbReference type="InterPro" id="IPR041166">
    <property type="entry name" value="Rubredoxin_2"/>
</dbReference>
<accession>Q0EYT9</accession>
<keyword evidence="3" id="KW-0346">Stress response</keyword>
<dbReference type="RefSeq" id="WP_009849248.1">
    <property type="nucleotide sequence ID" value="NZ_DS022294.1"/>
</dbReference>
<dbReference type="EMBL" id="AATS01000008">
    <property type="protein sequence ID" value="EAU54468.1"/>
    <property type="molecule type" value="Genomic_DNA"/>
</dbReference>
<evidence type="ECO:0000313" key="4">
    <source>
        <dbReference type="Proteomes" id="UP000005297"/>
    </source>
</evidence>
<keyword evidence="4" id="KW-1185">Reference proteome</keyword>
<protein>
    <submittedName>
        <fullName evidence="3">Heat shock protein</fullName>
    </submittedName>
</protein>
<dbReference type="FunCoup" id="Q0EYT9">
    <property type="interactions" value="91"/>
</dbReference>
<dbReference type="Gene3D" id="1.25.40.10">
    <property type="entry name" value="Tetratricopeptide repeat domain"/>
    <property type="match status" value="1"/>
</dbReference>
<dbReference type="Proteomes" id="UP000005297">
    <property type="component" value="Unassembled WGS sequence"/>
</dbReference>
<dbReference type="OrthoDB" id="507476at2"/>
<dbReference type="SUPFAM" id="SSF48452">
    <property type="entry name" value="TPR-like"/>
    <property type="match status" value="1"/>
</dbReference>
<evidence type="ECO:0000259" key="2">
    <source>
        <dbReference type="Pfam" id="PF18073"/>
    </source>
</evidence>